<evidence type="ECO:0000256" key="3">
    <source>
        <dbReference type="ARBA" id="ARBA00022490"/>
    </source>
</evidence>
<dbReference type="OrthoDB" id="10036464at2759"/>
<keyword evidence="8 9" id="KW-0472">Membrane</keyword>
<dbReference type="PANTHER" id="PTHR35259:SF1">
    <property type="entry name" value="BOMBESIN RECEPTOR-ACTIVATED PROTEIN C6ORF89"/>
    <property type="match status" value="1"/>
</dbReference>
<evidence type="ECO:0000256" key="1">
    <source>
        <dbReference type="ARBA" id="ARBA00004323"/>
    </source>
</evidence>
<accession>A0A7J7IZZ7</accession>
<comment type="caution">
    <text evidence="10">The sequence shown here is derived from an EMBL/GenBank/DDBJ whole genome shotgun (WGS) entry which is preliminary data.</text>
</comment>
<feature type="transmembrane region" description="Helical" evidence="9">
    <location>
        <begin position="38"/>
        <end position="61"/>
    </location>
</feature>
<evidence type="ECO:0000313" key="11">
    <source>
        <dbReference type="Proteomes" id="UP000593567"/>
    </source>
</evidence>
<evidence type="ECO:0000256" key="7">
    <source>
        <dbReference type="ARBA" id="ARBA00023034"/>
    </source>
</evidence>
<keyword evidence="3" id="KW-0963">Cytoplasm</keyword>
<dbReference type="GO" id="GO:0000139">
    <property type="term" value="C:Golgi membrane"/>
    <property type="evidence" value="ECO:0007669"/>
    <property type="project" value="UniProtKB-SubCell"/>
</dbReference>
<organism evidence="10 11">
    <name type="scientific">Bugula neritina</name>
    <name type="common">Brown bryozoan</name>
    <name type="synonym">Sertularia neritina</name>
    <dbReference type="NCBI Taxonomy" id="10212"/>
    <lineage>
        <taxon>Eukaryota</taxon>
        <taxon>Metazoa</taxon>
        <taxon>Spiralia</taxon>
        <taxon>Lophotrochozoa</taxon>
        <taxon>Bryozoa</taxon>
        <taxon>Gymnolaemata</taxon>
        <taxon>Cheilostomatida</taxon>
        <taxon>Flustrina</taxon>
        <taxon>Buguloidea</taxon>
        <taxon>Bugulidae</taxon>
        <taxon>Bugula</taxon>
    </lineage>
</organism>
<reference evidence="10" key="1">
    <citation type="submission" date="2020-06" db="EMBL/GenBank/DDBJ databases">
        <title>Draft genome of Bugula neritina, a colonial animal packing powerful symbionts and potential medicines.</title>
        <authorList>
            <person name="Rayko M."/>
        </authorList>
    </citation>
    <scope>NUCLEOTIDE SEQUENCE [LARGE SCALE GENOMIC DNA]</scope>
    <source>
        <strain evidence="10">Kwan_BN1</strain>
    </source>
</reference>
<evidence type="ECO:0000256" key="9">
    <source>
        <dbReference type="SAM" id="Phobius"/>
    </source>
</evidence>
<evidence type="ECO:0000256" key="6">
    <source>
        <dbReference type="ARBA" id="ARBA00022989"/>
    </source>
</evidence>
<evidence type="ECO:0000313" key="10">
    <source>
        <dbReference type="EMBL" id="KAF6018798.1"/>
    </source>
</evidence>
<dbReference type="AlphaFoldDB" id="A0A7J7IZZ7"/>
<keyword evidence="7" id="KW-0333">Golgi apparatus</keyword>
<evidence type="ECO:0000256" key="4">
    <source>
        <dbReference type="ARBA" id="ARBA00022692"/>
    </source>
</evidence>
<dbReference type="Proteomes" id="UP000593567">
    <property type="component" value="Unassembled WGS sequence"/>
</dbReference>
<keyword evidence="4 9" id="KW-0812">Transmembrane</keyword>
<keyword evidence="6 9" id="KW-1133">Transmembrane helix</keyword>
<dbReference type="PANTHER" id="PTHR35259">
    <property type="entry name" value="BOMBESIN RECEPTOR-ACTIVATED PROTEIN C6ORF89"/>
    <property type="match status" value="1"/>
</dbReference>
<proteinExistence type="predicted"/>
<protein>
    <submittedName>
        <fullName evidence="10">Uncharacterized protein</fullName>
    </submittedName>
</protein>
<dbReference type="EMBL" id="VXIV02003275">
    <property type="protein sequence ID" value="KAF6018798.1"/>
    <property type="molecule type" value="Genomic_DNA"/>
</dbReference>
<evidence type="ECO:0000256" key="2">
    <source>
        <dbReference type="ARBA" id="ARBA00004496"/>
    </source>
</evidence>
<keyword evidence="11" id="KW-1185">Reference proteome</keyword>
<evidence type="ECO:0000256" key="8">
    <source>
        <dbReference type="ARBA" id="ARBA00023136"/>
    </source>
</evidence>
<keyword evidence="5" id="KW-0735">Signal-anchor</keyword>
<sequence>MSDTEIKECIEEVIQLQDEDRSKNQERGWQFVLTKVGFWTWFLVKCLAVILSVLILFYFILTTCAAASPEIEAQVGKIVNPWIYPSMRFARIMLKPLADKFHMQGLYGADCLVANPFFLDPIEDCHLCTTKSRFADLTGQGEARRRQHARDIHPFIIKGYSAPNVTLDVLRSMYLDNENKFILGGANTLYTNLDGVYNVSDFFNKYDDAALMSFKRQTGFLMWETNSVPTSQAIRKLFPRPSFLTSASEVSLLKRIYVDGPLAGTHELPIGGFASCWYQQVQGIRQLTLVPHRDCRHSCEEMKITVEAGDLVFYQDQFWTLFSSPEIIKGKGTSAAKDVGIGFSGSFTL</sequence>
<evidence type="ECO:0000256" key="5">
    <source>
        <dbReference type="ARBA" id="ARBA00022968"/>
    </source>
</evidence>
<comment type="subcellular location">
    <subcellularLocation>
        <location evidence="2">Cytoplasm</location>
    </subcellularLocation>
    <subcellularLocation>
        <location evidence="1">Golgi apparatus membrane</location>
        <topology evidence="1">Single-pass type II membrane protein</topology>
    </subcellularLocation>
</comment>
<dbReference type="InterPro" id="IPR038757">
    <property type="entry name" value="BRAP"/>
</dbReference>
<gene>
    <name evidence="10" type="ORF">EB796_022901</name>
</gene>
<name>A0A7J7IZZ7_BUGNE</name>